<evidence type="ECO:0000256" key="1">
    <source>
        <dbReference type="ARBA" id="ARBA00022552"/>
    </source>
</evidence>
<keyword evidence="4 6" id="KW-0949">S-adenosyl-L-methionine</keyword>
<gene>
    <name evidence="6" type="primary">rlmH</name>
    <name evidence="7" type="ORF">SAMN02910323_1588</name>
</gene>
<dbReference type="PIRSF" id="PIRSF004505">
    <property type="entry name" value="MT_bac"/>
    <property type="match status" value="1"/>
</dbReference>
<keyword evidence="8" id="KW-1185">Reference proteome</keyword>
<dbReference type="NCBIfam" id="TIGR00246">
    <property type="entry name" value="tRNA_RlmH_YbeA"/>
    <property type="match status" value="1"/>
</dbReference>
<dbReference type="PANTHER" id="PTHR33603">
    <property type="entry name" value="METHYLTRANSFERASE"/>
    <property type="match status" value="1"/>
</dbReference>
<dbReference type="RefSeq" id="WP_072306190.1">
    <property type="nucleotide sequence ID" value="NZ_FPJA01000006.1"/>
</dbReference>
<dbReference type="SUPFAM" id="SSF75217">
    <property type="entry name" value="alpha/beta knot"/>
    <property type="match status" value="1"/>
</dbReference>
<dbReference type="Pfam" id="PF02590">
    <property type="entry name" value="SPOUT_MTase"/>
    <property type="match status" value="1"/>
</dbReference>
<dbReference type="AlphaFoldDB" id="A0A1K1NRU5"/>
<evidence type="ECO:0000256" key="6">
    <source>
        <dbReference type="HAMAP-Rule" id="MF_00658"/>
    </source>
</evidence>
<comment type="similarity">
    <text evidence="5 6">Belongs to the RNA methyltransferase RlmH family.</text>
</comment>
<dbReference type="GO" id="GO:0005737">
    <property type="term" value="C:cytoplasm"/>
    <property type="evidence" value="ECO:0007669"/>
    <property type="project" value="UniProtKB-SubCell"/>
</dbReference>
<dbReference type="EC" id="2.1.1.177" evidence="6"/>
<dbReference type="HAMAP" id="MF_00658">
    <property type="entry name" value="23SrRNA_methyltr_H"/>
    <property type="match status" value="1"/>
</dbReference>
<comment type="catalytic activity">
    <reaction evidence="6">
        <text>pseudouridine(1915) in 23S rRNA + S-adenosyl-L-methionine = N(3)-methylpseudouridine(1915) in 23S rRNA + S-adenosyl-L-homocysteine + H(+)</text>
        <dbReference type="Rhea" id="RHEA:42752"/>
        <dbReference type="Rhea" id="RHEA-COMP:10221"/>
        <dbReference type="Rhea" id="RHEA-COMP:10222"/>
        <dbReference type="ChEBI" id="CHEBI:15378"/>
        <dbReference type="ChEBI" id="CHEBI:57856"/>
        <dbReference type="ChEBI" id="CHEBI:59789"/>
        <dbReference type="ChEBI" id="CHEBI:65314"/>
        <dbReference type="ChEBI" id="CHEBI:74486"/>
        <dbReference type="EC" id="2.1.1.177"/>
    </reaction>
</comment>
<protein>
    <recommendedName>
        <fullName evidence="6">Ribosomal RNA large subunit methyltransferase H</fullName>
        <ecNumber evidence="6">2.1.1.177</ecNumber>
    </recommendedName>
    <alternativeName>
        <fullName evidence="6">23S rRNA (pseudouridine1915-N3)-methyltransferase</fullName>
    </alternativeName>
    <alternativeName>
        <fullName evidence="6">23S rRNA m3Psi1915 methyltransferase</fullName>
    </alternativeName>
    <alternativeName>
        <fullName evidence="6">rRNA (pseudouridine-N3-)-methyltransferase RlmH</fullName>
    </alternativeName>
</protein>
<comment type="subunit">
    <text evidence="6">Homodimer.</text>
</comment>
<dbReference type="GO" id="GO:0070038">
    <property type="term" value="F:rRNA (pseudouridine-N3-)-methyltransferase activity"/>
    <property type="evidence" value="ECO:0007669"/>
    <property type="project" value="UniProtKB-UniRule"/>
</dbReference>
<evidence type="ECO:0000256" key="2">
    <source>
        <dbReference type="ARBA" id="ARBA00022603"/>
    </source>
</evidence>
<dbReference type="PANTHER" id="PTHR33603:SF1">
    <property type="entry name" value="RIBOSOMAL RNA LARGE SUBUNIT METHYLTRANSFERASE H"/>
    <property type="match status" value="1"/>
</dbReference>
<dbReference type="InterPro" id="IPR003742">
    <property type="entry name" value="RlmH-like"/>
</dbReference>
<proteinExistence type="inferred from homology"/>
<keyword evidence="3 6" id="KW-0808">Transferase</keyword>
<dbReference type="Proteomes" id="UP000182958">
    <property type="component" value="Unassembled WGS sequence"/>
</dbReference>
<sequence>MKITIVCAGKIKEKYLSAGIAEFMKRLKPFAQVEIREIHEEKMPDSPSDAEKEQVLTREGKKLLKLVPEGSYLFVLDVFGKEKSSEELAASIDKLGLSGRSNITFLIGGAFGLSSEMRKAADELLSFSRMTFTHQMVRLLLVEQIYRAFKINRGEKYHW</sequence>
<dbReference type="CDD" id="cd18081">
    <property type="entry name" value="RlmH-like"/>
    <property type="match status" value="1"/>
</dbReference>
<evidence type="ECO:0000313" key="7">
    <source>
        <dbReference type="EMBL" id="SFW37957.1"/>
    </source>
</evidence>
<dbReference type="EMBL" id="FPJA01000006">
    <property type="protein sequence ID" value="SFW37957.1"/>
    <property type="molecule type" value="Genomic_DNA"/>
</dbReference>
<dbReference type="InterPro" id="IPR029026">
    <property type="entry name" value="tRNA_m1G_MTases_N"/>
</dbReference>
<dbReference type="NCBIfam" id="NF000985">
    <property type="entry name" value="PRK00103.1-3"/>
    <property type="match status" value="1"/>
</dbReference>
<evidence type="ECO:0000313" key="8">
    <source>
        <dbReference type="Proteomes" id="UP000182958"/>
    </source>
</evidence>
<evidence type="ECO:0000256" key="4">
    <source>
        <dbReference type="ARBA" id="ARBA00022691"/>
    </source>
</evidence>
<feature type="binding site" evidence="6">
    <location>
        <position position="108"/>
    </location>
    <ligand>
        <name>S-adenosyl-L-methionine</name>
        <dbReference type="ChEBI" id="CHEBI:59789"/>
    </ligand>
</feature>
<keyword evidence="6" id="KW-0963">Cytoplasm</keyword>
<comment type="subcellular location">
    <subcellularLocation>
        <location evidence="6">Cytoplasm</location>
    </subcellularLocation>
</comment>
<comment type="function">
    <text evidence="6">Specifically methylates the pseudouridine at position 1915 (m3Psi1915) in 23S rRNA.</text>
</comment>
<dbReference type="InterPro" id="IPR029028">
    <property type="entry name" value="Alpha/beta_knot_MTases"/>
</dbReference>
<accession>A0A1K1NRU5</accession>
<dbReference type="Gene3D" id="3.40.1280.10">
    <property type="match status" value="1"/>
</dbReference>
<keyword evidence="1 6" id="KW-0698">rRNA processing</keyword>
<reference evidence="8" key="1">
    <citation type="submission" date="2016-11" db="EMBL/GenBank/DDBJ databases">
        <authorList>
            <person name="Varghese N."/>
            <person name="Submissions S."/>
        </authorList>
    </citation>
    <scope>NUCLEOTIDE SEQUENCE [LARGE SCALE GENOMIC DNA]</scope>
    <source>
        <strain evidence="8">C3</strain>
    </source>
</reference>
<name>A0A1K1NRU5_SELRU</name>
<feature type="binding site" evidence="6">
    <location>
        <begin position="127"/>
        <end position="132"/>
    </location>
    <ligand>
        <name>S-adenosyl-L-methionine</name>
        <dbReference type="ChEBI" id="CHEBI:59789"/>
    </ligand>
</feature>
<keyword evidence="2 6" id="KW-0489">Methyltransferase</keyword>
<evidence type="ECO:0000256" key="5">
    <source>
        <dbReference type="ARBA" id="ARBA00038303"/>
    </source>
</evidence>
<evidence type="ECO:0000256" key="3">
    <source>
        <dbReference type="ARBA" id="ARBA00022679"/>
    </source>
</evidence>
<feature type="binding site" evidence="6">
    <location>
        <position position="76"/>
    </location>
    <ligand>
        <name>S-adenosyl-L-methionine</name>
        <dbReference type="ChEBI" id="CHEBI:59789"/>
    </ligand>
</feature>
<organism evidence="7 8">
    <name type="scientific">Selenomonas ruminantium</name>
    <dbReference type="NCBI Taxonomy" id="971"/>
    <lineage>
        <taxon>Bacteria</taxon>
        <taxon>Bacillati</taxon>
        <taxon>Bacillota</taxon>
        <taxon>Negativicutes</taxon>
        <taxon>Selenomonadales</taxon>
        <taxon>Selenomonadaceae</taxon>
        <taxon>Selenomonas</taxon>
    </lineage>
</organism>